<evidence type="ECO:0000313" key="2">
    <source>
        <dbReference type="Proteomes" id="UP001056120"/>
    </source>
</evidence>
<dbReference type="EMBL" id="CM042035">
    <property type="protein sequence ID" value="KAI3755353.1"/>
    <property type="molecule type" value="Genomic_DNA"/>
</dbReference>
<sequence length="382" mass="42210">MSILTCFFLGLIIPYAASISFNFTYLTPSNKDIILSGDAAYSINDDGIQVTYNNYNRSMEGLAGGSIGLPFDFRTNTTLYPFVAVEFDTYGSNDWDPINQDHINIGDHVGININSLTSVRSQSWVTNTTYGKEYTALINYYSDSNHLIVSFTSYANNLGESKFLDHTIDLKDVLPECVIFGFSASTGDRYETHVVKSWAFNSTELKVDENNGKSYTLLTRGLIAGTLVLVAVLAIFAYLLWRRKKNNGGDAVEEPGSALDTRNEFEIEASLPRRFSYLELARSTGTLLEAVDPCLGSNFFEEEMTSLMIVGLWCAHPDARLRPSMKQAIQVLNSEASPPILQSKMPNVPYSTLPNFSTYATNLSSGSTKPSLQPSTSSTVTY</sequence>
<accession>A0ACB9E9T4</accession>
<dbReference type="Proteomes" id="UP001056120">
    <property type="component" value="Linkage Group LG18"/>
</dbReference>
<keyword evidence="2" id="KW-1185">Reference proteome</keyword>
<reference evidence="2" key="1">
    <citation type="journal article" date="2022" name="Mol. Ecol. Resour.">
        <title>The genomes of chicory, endive, great burdock and yacon provide insights into Asteraceae palaeo-polyploidization history and plant inulin production.</title>
        <authorList>
            <person name="Fan W."/>
            <person name="Wang S."/>
            <person name="Wang H."/>
            <person name="Wang A."/>
            <person name="Jiang F."/>
            <person name="Liu H."/>
            <person name="Zhao H."/>
            <person name="Xu D."/>
            <person name="Zhang Y."/>
        </authorList>
    </citation>
    <scope>NUCLEOTIDE SEQUENCE [LARGE SCALE GENOMIC DNA]</scope>
    <source>
        <strain evidence="2">cv. Yunnan</strain>
    </source>
</reference>
<name>A0ACB9E9T4_9ASTR</name>
<organism evidence="1 2">
    <name type="scientific">Smallanthus sonchifolius</name>
    <dbReference type="NCBI Taxonomy" id="185202"/>
    <lineage>
        <taxon>Eukaryota</taxon>
        <taxon>Viridiplantae</taxon>
        <taxon>Streptophyta</taxon>
        <taxon>Embryophyta</taxon>
        <taxon>Tracheophyta</taxon>
        <taxon>Spermatophyta</taxon>
        <taxon>Magnoliopsida</taxon>
        <taxon>eudicotyledons</taxon>
        <taxon>Gunneridae</taxon>
        <taxon>Pentapetalae</taxon>
        <taxon>asterids</taxon>
        <taxon>campanulids</taxon>
        <taxon>Asterales</taxon>
        <taxon>Asteraceae</taxon>
        <taxon>Asteroideae</taxon>
        <taxon>Heliantheae alliance</taxon>
        <taxon>Millerieae</taxon>
        <taxon>Smallanthus</taxon>
    </lineage>
</organism>
<comment type="caution">
    <text evidence="1">The sequence shown here is derived from an EMBL/GenBank/DDBJ whole genome shotgun (WGS) entry which is preliminary data.</text>
</comment>
<reference evidence="1 2" key="2">
    <citation type="journal article" date="2022" name="Mol. Ecol. Resour.">
        <title>The genomes of chicory, endive, great burdock and yacon provide insights into Asteraceae paleo-polyploidization history and plant inulin production.</title>
        <authorList>
            <person name="Fan W."/>
            <person name="Wang S."/>
            <person name="Wang H."/>
            <person name="Wang A."/>
            <person name="Jiang F."/>
            <person name="Liu H."/>
            <person name="Zhao H."/>
            <person name="Xu D."/>
            <person name="Zhang Y."/>
        </authorList>
    </citation>
    <scope>NUCLEOTIDE SEQUENCE [LARGE SCALE GENOMIC DNA]</scope>
    <source>
        <strain evidence="2">cv. Yunnan</strain>
        <tissue evidence="1">Leaves</tissue>
    </source>
</reference>
<evidence type="ECO:0000313" key="1">
    <source>
        <dbReference type="EMBL" id="KAI3755353.1"/>
    </source>
</evidence>
<protein>
    <submittedName>
        <fullName evidence="1">Uncharacterized protein</fullName>
    </submittedName>
</protein>
<gene>
    <name evidence="1" type="ORF">L1987_55150</name>
</gene>
<proteinExistence type="predicted"/>